<keyword evidence="6" id="KW-1185">Reference proteome</keyword>
<organism evidence="5 6">
    <name type="scientific">Mongoliitalea lutea</name>
    <dbReference type="NCBI Taxonomy" id="849756"/>
    <lineage>
        <taxon>Bacteria</taxon>
        <taxon>Pseudomonadati</taxon>
        <taxon>Bacteroidota</taxon>
        <taxon>Cytophagia</taxon>
        <taxon>Cytophagales</taxon>
        <taxon>Cyclobacteriaceae</taxon>
        <taxon>Mongoliitalea</taxon>
    </lineage>
</organism>
<sequence>MEKPVIIFGAKGIAHPALEIFNSNKVIVYGFLEEEASLHGTEINVVPVLGHPEDDGFLKLIGKKCEAFVAVDDNKYRQFLVKLLNERRKVQPINAIHDRAYISTDASIGHGNFINAQVTVGAGSTVGSHCIFHTGAIIDHTCQVEDFVQVGAGSIVNAGVTLKEGAFVGSGVTIVAGLTIGKNARIGAGSVVISDVKDNETVFGNPAVPIKK</sequence>
<name>A0A8J3D310_9BACT</name>
<evidence type="ECO:0000256" key="3">
    <source>
        <dbReference type="ARBA" id="ARBA00022737"/>
    </source>
</evidence>
<dbReference type="InterPro" id="IPR001451">
    <property type="entry name" value="Hexapep"/>
</dbReference>
<evidence type="ECO:0000313" key="6">
    <source>
        <dbReference type="Proteomes" id="UP000642809"/>
    </source>
</evidence>
<dbReference type="PANTHER" id="PTHR43300:SF7">
    <property type="entry name" value="UDP-N-ACETYLBACILLOSAMINE N-ACETYLTRANSFERASE"/>
    <property type="match status" value="1"/>
</dbReference>
<protein>
    <submittedName>
        <fullName evidence="5">Acetyltransferase</fullName>
    </submittedName>
</protein>
<dbReference type="RefSeq" id="WP_189586246.1">
    <property type="nucleotide sequence ID" value="NZ_BMYF01000029.1"/>
</dbReference>
<comment type="similarity">
    <text evidence="1">Belongs to the transferase hexapeptide repeat family.</text>
</comment>
<reference evidence="5" key="2">
    <citation type="submission" date="2020-09" db="EMBL/GenBank/DDBJ databases">
        <authorList>
            <person name="Sun Q."/>
            <person name="Kim S."/>
        </authorList>
    </citation>
    <scope>NUCLEOTIDE SEQUENCE</scope>
    <source>
        <strain evidence="5">KCTC 23224</strain>
    </source>
</reference>
<evidence type="ECO:0000313" key="5">
    <source>
        <dbReference type="EMBL" id="GHB52078.1"/>
    </source>
</evidence>
<proteinExistence type="inferred from homology"/>
<dbReference type="NCBIfam" id="TIGR03570">
    <property type="entry name" value="NeuD_NnaD"/>
    <property type="match status" value="1"/>
</dbReference>
<dbReference type="EMBL" id="BMYF01000029">
    <property type="protein sequence ID" value="GHB52078.1"/>
    <property type="molecule type" value="Genomic_DNA"/>
</dbReference>
<dbReference type="Proteomes" id="UP000642809">
    <property type="component" value="Unassembled WGS sequence"/>
</dbReference>
<dbReference type="SUPFAM" id="SSF51161">
    <property type="entry name" value="Trimeric LpxA-like enzymes"/>
    <property type="match status" value="1"/>
</dbReference>
<dbReference type="GO" id="GO:0016746">
    <property type="term" value="F:acyltransferase activity"/>
    <property type="evidence" value="ECO:0007669"/>
    <property type="project" value="UniProtKB-KW"/>
</dbReference>
<keyword evidence="3" id="KW-0677">Repeat</keyword>
<gene>
    <name evidence="5" type="ORF">GCM10008106_36030</name>
</gene>
<dbReference type="Gene3D" id="3.40.50.20">
    <property type="match status" value="1"/>
</dbReference>
<comment type="caution">
    <text evidence="5">The sequence shown here is derived from an EMBL/GenBank/DDBJ whole genome shotgun (WGS) entry which is preliminary data.</text>
</comment>
<dbReference type="PROSITE" id="PS00101">
    <property type="entry name" value="HEXAPEP_TRANSFERASES"/>
    <property type="match status" value="1"/>
</dbReference>
<keyword evidence="4" id="KW-0012">Acyltransferase</keyword>
<dbReference type="InterPro" id="IPR018357">
    <property type="entry name" value="Hexapep_transf_CS"/>
</dbReference>
<evidence type="ECO:0000256" key="4">
    <source>
        <dbReference type="ARBA" id="ARBA00023315"/>
    </source>
</evidence>
<evidence type="ECO:0000256" key="1">
    <source>
        <dbReference type="ARBA" id="ARBA00007274"/>
    </source>
</evidence>
<dbReference type="Pfam" id="PF00132">
    <property type="entry name" value="Hexapep"/>
    <property type="match status" value="1"/>
</dbReference>
<dbReference type="AlphaFoldDB" id="A0A8J3D310"/>
<dbReference type="InterPro" id="IPR011004">
    <property type="entry name" value="Trimer_LpxA-like_sf"/>
</dbReference>
<reference evidence="5" key="1">
    <citation type="journal article" date="2014" name="Int. J. Syst. Evol. Microbiol.">
        <title>Complete genome sequence of Corynebacterium casei LMG S-19264T (=DSM 44701T), isolated from a smear-ripened cheese.</title>
        <authorList>
            <consortium name="US DOE Joint Genome Institute (JGI-PGF)"/>
            <person name="Walter F."/>
            <person name="Albersmeier A."/>
            <person name="Kalinowski J."/>
            <person name="Ruckert C."/>
        </authorList>
    </citation>
    <scope>NUCLEOTIDE SEQUENCE</scope>
    <source>
        <strain evidence="5">KCTC 23224</strain>
    </source>
</reference>
<dbReference type="PANTHER" id="PTHR43300">
    <property type="entry name" value="ACETYLTRANSFERASE"/>
    <property type="match status" value="1"/>
</dbReference>
<evidence type="ECO:0000256" key="2">
    <source>
        <dbReference type="ARBA" id="ARBA00022679"/>
    </source>
</evidence>
<dbReference type="InterPro" id="IPR020019">
    <property type="entry name" value="AcTrfase_PglD-like"/>
</dbReference>
<dbReference type="Gene3D" id="2.160.10.10">
    <property type="entry name" value="Hexapeptide repeat proteins"/>
    <property type="match status" value="2"/>
</dbReference>
<dbReference type="CDD" id="cd03360">
    <property type="entry name" value="LbH_AT_putative"/>
    <property type="match status" value="1"/>
</dbReference>
<accession>A0A8J3D310</accession>
<dbReference type="InterPro" id="IPR050179">
    <property type="entry name" value="Trans_hexapeptide_repeat"/>
</dbReference>
<keyword evidence="2" id="KW-0808">Transferase</keyword>